<keyword evidence="2" id="KW-0812">Transmembrane</keyword>
<sequence>MSTHPASDDTERAGHDRNVDPLLDAELRALRARAYGPTADIHDDPIAVARLRQLEDRVAGRALGADSETAAAAGDLGGPVAIPAPTTPVSPTARASPPRARRDWGHRRLAAAWVMSLALTVAVTAWAVGLLARDDGGRVEAVLAEIPDFTLPDSVAMPGQVRGFEEFHGLQPLSSRAAWNGEPETACLVVVASDFLGAERSVNERGMIFVGGEDTRGCEAGRFPASLQRVVTEDMPDSLLQRFPVGTALRFVLDGDEIVVLSDR</sequence>
<accession>A0ABP7BIZ7</accession>
<organism evidence="3 4">
    <name type="scientific">Microbacterium marinilacus</name>
    <dbReference type="NCBI Taxonomy" id="415209"/>
    <lineage>
        <taxon>Bacteria</taxon>
        <taxon>Bacillati</taxon>
        <taxon>Actinomycetota</taxon>
        <taxon>Actinomycetes</taxon>
        <taxon>Micrococcales</taxon>
        <taxon>Microbacteriaceae</taxon>
        <taxon>Microbacterium</taxon>
    </lineage>
</organism>
<proteinExistence type="predicted"/>
<evidence type="ECO:0000256" key="2">
    <source>
        <dbReference type="SAM" id="Phobius"/>
    </source>
</evidence>
<comment type="caution">
    <text evidence="3">The sequence shown here is derived from an EMBL/GenBank/DDBJ whole genome shotgun (WGS) entry which is preliminary data.</text>
</comment>
<feature type="transmembrane region" description="Helical" evidence="2">
    <location>
        <begin position="109"/>
        <end position="132"/>
    </location>
</feature>
<feature type="compositionally biased region" description="Low complexity" evidence="1">
    <location>
        <begin position="79"/>
        <end position="98"/>
    </location>
</feature>
<keyword evidence="2" id="KW-1133">Transmembrane helix</keyword>
<dbReference type="Proteomes" id="UP001410795">
    <property type="component" value="Unassembled WGS sequence"/>
</dbReference>
<keyword evidence="2" id="KW-0472">Membrane</keyword>
<reference evidence="4" key="1">
    <citation type="journal article" date="2019" name="Int. J. Syst. Evol. Microbiol.">
        <title>The Global Catalogue of Microorganisms (GCM) 10K type strain sequencing project: providing services to taxonomists for standard genome sequencing and annotation.</title>
        <authorList>
            <consortium name="The Broad Institute Genomics Platform"/>
            <consortium name="The Broad Institute Genome Sequencing Center for Infectious Disease"/>
            <person name="Wu L."/>
            <person name="Ma J."/>
        </authorList>
    </citation>
    <scope>NUCLEOTIDE SEQUENCE [LARGE SCALE GENOMIC DNA]</scope>
    <source>
        <strain evidence="4">JCM 16546</strain>
    </source>
</reference>
<protein>
    <submittedName>
        <fullName evidence="3">Uncharacterized protein</fullName>
    </submittedName>
</protein>
<evidence type="ECO:0000313" key="4">
    <source>
        <dbReference type="Proteomes" id="UP001410795"/>
    </source>
</evidence>
<name>A0ABP7BIZ7_9MICO</name>
<evidence type="ECO:0000313" key="3">
    <source>
        <dbReference type="EMBL" id="GAA3660709.1"/>
    </source>
</evidence>
<evidence type="ECO:0000256" key="1">
    <source>
        <dbReference type="SAM" id="MobiDB-lite"/>
    </source>
</evidence>
<gene>
    <name evidence="3" type="ORF">GCM10022202_22190</name>
</gene>
<keyword evidence="4" id="KW-1185">Reference proteome</keyword>
<dbReference type="RefSeq" id="WP_221857450.1">
    <property type="nucleotide sequence ID" value="NZ_BAAAYV010000010.1"/>
</dbReference>
<feature type="region of interest" description="Disordered" evidence="1">
    <location>
        <begin position="72"/>
        <end position="101"/>
    </location>
</feature>
<dbReference type="EMBL" id="BAAAYV010000010">
    <property type="protein sequence ID" value="GAA3660709.1"/>
    <property type="molecule type" value="Genomic_DNA"/>
</dbReference>